<dbReference type="AlphaFoldDB" id="A0A0A2M8N6"/>
<dbReference type="EMBL" id="JRLX01000002">
    <property type="protein sequence ID" value="KGO88006.1"/>
    <property type="molecule type" value="Genomic_DNA"/>
</dbReference>
<dbReference type="RefSeq" id="WP_020212350.1">
    <property type="nucleotide sequence ID" value="NZ_JRLX01000002.1"/>
</dbReference>
<dbReference type="SUPFAM" id="SSF46689">
    <property type="entry name" value="Homeodomain-like"/>
    <property type="match status" value="1"/>
</dbReference>
<evidence type="ECO:0000313" key="6">
    <source>
        <dbReference type="Proteomes" id="UP000030152"/>
    </source>
</evidence>
<name>A0A0A2M8N6_9FLAO</name>
<feature type="domain" description="HTH araC/xylS-type" evidence="4">
    <location>
        <begin position="180"/>
        <end position="277"/>
    </location>
</feature>
<evidence type="ECO:0000256" key="3">
    <source>
        <dbReference type="ARBA" id="ARBA00023163"/>
    </source>
</evidence>
<dbReference type="InterPro" id="IPR037923">
    <property type="entry name" value="HTH-like"/>
</dbReference>
<keyword evidence="3" id="KW-0804">Transcription</keyword>
<dbReference type="SMART" id="SM00342">
    <property type="entry name" value="HTH_ARAC"/>
    <property type="match status" value="1"/>
</dbReference>
<dbReference type="PANTHER" id="PTHR43280">
    <property type="entry name" value="ARAC-FAMILY TRANSCRIPTIONAL REGULATOR"/>
    <property type="match status" value="1"/>
</dbReference>
<evidence type="ECO:0000256" key="2">
    <source>
        <dbReference type="ARBA" id="ARBA00023125"/>
    </source>
</evidence>
<dbReference type="OrthoDB" id="931734at2"/>
<dbReference type="GO" id="GO:0003700">
    <property type="term" value="F:DNA-binding transcription factor activity"/>
    <property type="evidence" value="ECO:0007669"/>
    <property type="project" value="InterPro"/>
</dbReference>
<gene>
    <name evidence="5" type="ORF">Q765_02775</name>
</gene>
<evidence type="ECO:0000256" key="1">
    <source>
        <dbReference type="ARBA" id="ARBA00023015"/>
    </source>
</evidence>
<dbReference type="SUPFAM" id="SSF51215">
    <property type="entry name" value="Regulatory protein AraC"/>
    <property type="match status" value="1"/>
</dbReference>
<dbReference type="Gene3D" id="1.10.10.60">
    <property type="entry name" value="Homeodomain-like"/>
    <property type="match status" value="1"/>
</dbReference>
<dbReference type="Proteomes" id="UP000030152">
    <property type="component" value="Unassembled WGS sequence"/>
</dbReference>
<dbReference type="STRING" id="1121895.GCA_000378485_01216"/>
<dbReference type="GO" id="GO:0043565">
    <property type="term" value="F:sequence-specific DNA binding"/>
    <property type="evidence" value="ECO:0007669"/>
    <property type="project" value="InterPro"/>
</dbReference>
<keyword evidence="2" id="KW-0238">DNA-binding</keyword>
<evidence type="ECO:0000313" key="5">
    <source>
        <dbReference type="EMBL" id="KGO88006.1"/>
    </source>
</evidence>
<dbReference type="PANTHER" id="PTHR43280:SF32">
    <property type="entry name" value="TRANSCRIPTIONAL REGULATORY PROTEIN"/>
    <property type="match status" value="1"/>
</dbReference>
<dbReference type="InterPro" id="IPR009057">
    <property type="entry name" value="Homeodomain-like_sf"/>
</dbReference>
<dbReference type="InterPro" id="IPR018060">
    <property type="entry name" value="HTH_AraC"/>
</dbReference>
<protein>
    <recommendedName>
        <fullName evidence="4">HTH araC/xylS-type domain-containing protein</fullName>
    </recommendedName>
</protein>
<keyword evidence="6" id="KW-1185">Reference proteome</keyword>
<reference evidence="5 6" key="1">
    <citation type="submission" date="2013-09" db="EMBL/GenBank/DDBJ databases">
        <authorList>
            <person name="Zeng Z."/>
            <person name="Chen C."/>
        </authorList>
    </citation>
    <scope>NUCLEOTIDE SEQUENCE [LARGE SCALE GENOMIC DNA]</scope>
    <source>
        <strain evidence="5 6">WB 3.3-2</strain>
    </source>
</reference>
<sequence length="283" mass="31747">MNEMAHTIKSSVLNESFSIELLRFNTFVLQQPYRPDYNSILFITDGEATVLLDNEKISLTKNSLLLISKNQVYCFTENTAVGYFLQFGNCFWDKTPISASNCKAVLFDSGSAGRLLKPNDNDLPELNLLFATILNDFQGPHYSNKQDALAAYLKILIIKIANIHALLTKEATLYDTKLVQNFRLLIEKDSSTSHNVSDYAQKLGISPRKLQEVCKVQGTGAKEIINAHLIAEAKRALHFSSQPVKEIAAGLGFASPYQFSAFFKKHTYNSPVAYRHQLVETDI</sequence>
<accession>A0A0A2M8N6</accession>
<keyword evidence="1" id="KW-0805">Transcription regulation</keyword>
<organism evidence="5 6">
    <name type="scientific">Flavobacterium rivuli WB 3.3-2 = DSM 21788</name>
    <dbReference type="NCBI Taxonomy" id="1121895"/>
    <lineage>
        <taxon>Bacteria</taxon>
        <taxon>Pseudomonadati</taxon>
        <taxon>Bacteroidota</taxon>
        <taxon>Flavobacteriia</taxon>
        <taxon>Flavobacteriales</taxon>
        <taxon>Flavobacteriaceae</taxon>
        <taxon>Flavobacterium</taxon>
    </lineage>
</organism>
<proteinExistence type="predicted"/>
<dbReference type="PROSITE" id="PS01124">
    <property type="entry name" value="HTH_ARAC_FAMILY_2"/>
    <property type="match status" value="1"/>
</dbReference>
<dbReference type="eggNOG" id="COG2207">
    <property type="taxonomic scope" value="Bacteria"/>
</dbReference>
<comment type="caution">
    <text evidence="5">The sequence shown here is derived from an EMBL/GenBank/DDBJ whole genome shotgun (WGS) entry which is preliminary data.</text>
</comment>
<dbReference type="Pfam" id="PF12833">
    <property type="entry name" value="HTH_18"/>
    <property type="match status" value="1"/>
</dbReference>
<evidence type="ECO:0000259" key="4">
    <source>
        <dbReference type="PROSITE" id="PS01124"/>
    </source>
</evidence>